<keyword evidence="3" id="KW-1185">Reference proteome</keyword>
<dbReference type="InterPro" id="IPR036420">
    <property type="entry name" value="BRCT_dom_sf"/>
</dbReference>
<reference evidence="2 3" key="1">
    <citation type="submission" date="2018-08" db="EMBL/GenBank/DDBJ databases">
        <title>Comamonas testosteroni strain SWCO2.</title>
        <authorList>
            <person name="Jiang N."/>
            <person name="Zhang X.Z."/>
        </authorList>
    </citation>
    <scope>NUCLEOTIDE SEQUENCE [LARGE SCALE GENOMIC DNA]</scope>
    <source>
        <strain evidence="2 3">SWCO2</strain>
    </source>
</reference>
<dbReference type="Pfam" id="PF13280">
    <property type="entry name" value="WYL"/>
    <property type="match status" value="1"/>
</dbReference>
<gene>
    <name evidence="2" type="ORF">DZC30_05060</name>
</gene>
<dbReference type="InterPro" id="IPR001357">
    <property type="entry name" value="BRCT_dom"/>
</dbReference>
<dbReference type="AlphaFoldDB" id="A0A373FPT5"/>
<sequence>MFQFSYSDNFGAASVRTVNVTGVTKKGRQEYLEGFCQLRMDVRTFRTDRIRGDLVDVGTGELVSVKRLLSTVRERKVMAFQPSAPSTPASTRKNWQTAVVFTGFSEAAREELEDLAEVAGWDVRSTVGSTLDYLVTGPRAGPSKVAKAEELGVTVIDEDVFRALV</sequence>
<dbReference type="Proteomes" id="UP000261948">
    <property type="component" value="Unassembled WGS sequence"/>
</dbReference>
<name>A0A373FPT5_COMTE</name>
<evidence type="ECO:0000313" key="2">
    <source>
        <dbReference type="EMBL" id="RGE46140.1"/>
    </source>
</evidence>
<evidence type="ECO:0000259" key="1">
    <source>
        <dbReference type="PROSITE" id="PS50172"/>
    </source>
</evidence>
<protein>
    <recommendedName>
        <fullName evidence="1">BRCT domain-containing protein</fullName>
    </recommendedName>
</protein>
<dbReference type="EMBL" id="QURR01000004">
    <property type="protein sequence ID" value="RGE46140.1"/>
    <property type="molecule type" value="Genomic_DNA"/>
</dbReference>
<dbReference type="PROSITE" id="PS50172">
    <property type="entry name" value="BRCT"/>
    <property type="match status" value="1"/>
</dbReference>
<proteinExistence type="predicted"/>
<accession>A0A373FPT5</accession>
<dbReference type="SUPFAM" id="SSF52113">
    <property type="entry name" value="BRCT domain"/>
    <property type="match status" value="1"/>
</dbReference>
<evidence type="ECO:0000313" key="3">
    <source>
        <dbReference type="Proteomes" id="UP000261948"/>
    </source>
</evidence>
<dbReference type="Gene3D" id="3.40.50.10190">
    <property type="entry name" value="BRCT domain"/>
    <property type="match status" value="1"/>
</dbReference>
<dbReference type="InterPro" id="IPR026881">
    <property type="entry name" value="WYL_dom"/>
</dbReference>
<comment type="caution">
    <text evidence="2">The sequence shown here is derived from an EMBL/GenBank/DDBJ whole genome shotgun (WGS) entry which is preliminary data.</text>
</comment>
<dbReference type="Pfam" id="PF00533">
    <property type="entry name" value="BRCT"/>
    <property type="match status" value="1"/>
</dbReference>
<organism evidence="2 3">
    <name type="scientific">Comamonas testosteroni</name>
    <name type="common">Pseudomonas testosteroni</name>
    <dbReference type="NCBI Taxonomy" id="285"/>
    <lineage>
        <taxon>Bacteria</taxon>
        <taxon>Pseudomonadati</taxon>
        <taxon>Pseudomonadota</taxon>
        <taxon>Betaproteobacteria</taxon>
        <taxon>Burkholderiales</taxon>
        <taxon>Comamonadaceae</taxon>
        <taxon>Comamonas</taxon>
    </lineage>
</organism>
<feature type="domain" description="BRCT" evidence="1">
    <location>
        <begin position="96"/>
        <end position="165"/>
    </location>
</feature>